<dbReference type="Proteomes" id="UP000863257">
    <property type="component" value="Unassembled WGS sequence"/>
</dbReference>
<proteinExistence type="predicted"/>
<protein>
    <recommendedName>
        <fullName evidence="2">DNA methylase adenine-specific domain-containing protein</fullName>
    </recommendedName>
</protein>
<evidence type="ECO:0008006" key="2">
    <source>
        <dbReference type="Google" id="ProtNLM"/>
    </source>
</evidence>
<accession>A0A8H9N1P7</accession>
<evidence type="ECO:0000313" key="1">
    <source>
        <dbReference type="EMBL" id="HAS8541214.1"/>
    </source>
</evidence>
<dbReference type="AlphaFoldDB" id="A0A8H9N1P7"/>
<name>A0A8H9N1P7_VIBVL</name>
<comment type="caution">
    <text evidence="1">The sequence shown here is derived from an EMBL/GenBank/DDBJ whole genome shotgun (WGS) entry which is preliminary data.</text>
</comment>
<dbReference type="EMBL" id="DACRBY010000020">
    <property type="protein sequence ID" value="HAS8541214.1"/>
    <property type="molecule type" value="Genomic_DNA"/>
</dbReference>
<gene>
    <name evidence="1" type="ORF">I7730_15640</name>
</gene>
<sequence length="225" mass="24815">MNLMKRAVDLCKSGDIHYGHGSFLSHAIDDWAFKISGLYEPQKPLKEEVEPIYNELIQIIAEGWSLRPGWDFIGELMEELGGSGHLSYFQTPESLSKLLSSLNQPSVADGKTIIDQYEPCSGCGAITLSSIVDTYEREGFMGVARLDLHLEELDYTKTKASVIQIINLLKLLNENGIPLVVKGLTILQIDVINRKSVGLNYSFQGDPSVLIALESNSKKLQSSAA</sequence>
<reference evidence="1" key="2">
    <citation type="submission" date="2019-01" db="EMBL/GenBank/DDBJ databases">
        <authorList>
            <consortium name="NCBI Pathogen Detection Project"/>
        </authorList>
    </citation>
    <scope>NUCLEOTIDE SEQUENCE</scope>
    <source>
        <strain evidence="1">BCW_3452</strain>
    </source>
</reference>
<organism evidence="1">
    <name type="scientific">Vibrio vulnificus</name>
    <dbReference type="NCBI Taxonomy" id="672"/>
    <lineage>
        <taxon>Bacteria</taxon>
        <taxon>Pseudomonadati</taxon>
        <taxon>Pseudomonadota</taxon>
        <taxon>Gammaproteobacteria</taxon>
        <taxon>Vibrionales</taxon>
        <taxon>Vibrionaceae</taxon>
        <taxon>Vibrio</taxon>
    </lineage>
</organism>
<reference evidence="1" key="1">
    <citation type="journal article" date="2018" name="Genome Biol.">
        <title>SKESA: strategic k-mer extension for scrupulous assemblies.</title>
        <authorList>
            <person name="Souvorov A."/>
            <person name="Agarwala R."/>
            <person name="Lipman D.J."/>
        </authorList>
    </citation>
    <scope>NUCLEOTIDE SEQUENCE</scope>
    <source>
        <strain evidence="1">BCW_3452</strain>
    </source>
</reference>